<dbReference type="EMBL" id="CP130319">
    <property type="protein sequence ID" value="WNR44438.1"/>
    <property type="molecule type" value="Genomic_DNA"/>
</dbReference>
<dbReference type="PANTHER" id="PTHR30348:SF13">
    <property type="entry name" value="UPF0759 PROTEIN YUNF"/>
    <property type="match status" value="1"/>
</dbReference>
<proteinExistence type="predicted"/>
<dbReference type="RefSeq" id="WP_314800033.1">
    <property type="nucleotide sequence ID" value="NZ_CP130319.1"/>
</dbReference>
<evidence type="ECO:0000313" key="1">
    <source>
        <dbReference type="EMBL" id="WNR44438.1"/>
    </source>
</evidence>
<dbReference type="PANTHER" id="PTHR30348">
    <property type="entry name" value="UNCHARACTERIZED PROTEIN YECE"/>
    <property type="match status" value="1"/>
</dbReference>
<keyword evidence="2" id="KW-1185">Reference proteome</keyword>
<dbReference type="Gene3D" id="3.20.20.410">
    <property type="entry name" value="Protein of unknown function UPF0759"/>
    <property type="match status" value="1"/>
</dbReference>
<dbReference type="Pfam" id="PF01904">
    <property type="entry name" value="DUF72"/>
    <property type="match status" value="1"/>
</dbReference>
<dbReference type="InterPro" id="IPR002763">
    <property type="entry name" value="DUF72"/>
</dbReference>
<dbReference type="SUPFAM" id="SSF117396">
    <property type="entry name" value="TM1631-like"/>
    <property type="match status" value="1"/>
</dbReference>
<dbReference type="Proteomes" id="UP001304650">
    <property type="component" value="Chromosome"/>
</dbReference>
<organism evidence="1 2">
    <name type="scientific">Paenibacillus roseopurpureus</name>
    <dbReference type="NCBI Taxonomy" id="2918901"/>
    <lineage>
        <taxon>Bacteria</taxon>
        <taxon>Bacillati</taxon>
        <taxon>Bacillota</taxon>
        <taxon>Bacilli</taxon>
        <taxon>Bacillales</taxon>
        <taxon>Paenibacillaceae</taxon>
        <taxon>Paenibacillus</taxon>
    </lineage>
</organism>
<reference evidence="1" key="1">
    <citation type="submission" date="2022-02" db="EMBL/GenBank/DDBJ databases">
        <title>Paenibacillus sp. MBLB1832 Whole Genome Shotgun Sequencing.</title>
        <authorList>
            <person name="Hwang C.Y."/>
            <person name="Cho E.-S."/>
            <person name="Seo M.-J."/>
        </authorList>
    </citation>
    <scope>NUCLEOTIDE SEQUENCE</scope>
    <source>
        <strain evidence="1">MBLB1832</strain>
    </source>
</reference>
<dbReference type="InterPro" id="IPR036520">
    <property type="entry name" value="UPF0759_sf"/>
</dbReference>
<evidence type="ECO:0000313" key="2">
    <source>
        <dbReference type="Proteomes" id="UP001304650"/>
    </source>
</evidence>
<sequence>MISIGLAGWGDHEELYRGGVRQQDKLKQYNKHFPLVEVDSSYYAIHKDSWYQKWATDTTDSFSFIVKAYQGLTGQTRQTYSQEETSGMFTAFRNSIRPVVEAGKLKAVLFQYPPWFDCTKANVDVIREAKARMGDIPVALEFRHQSWFRDCLREKTLSFMRREGWIHSVCDEPQAGVGSVPIVLEATHPAMTIVRFHGRNESGWVNNGEANWRDVRYLYNYSQSELLAWKAMLLQLQEQSREVCVIFNNNSGGHATGNAKEMMAMLGIAIEDTSPRQLDLFE</sequence>
<dbReference type="KEGG" id="proo:MJB10_25805"/>
<protein>
    <submittedName>
        <fullName evidence="1">DUF72 domain-containing protein</fullName>
    </submittedName>
</protein>
<dbReference type="AlphaFoldDB" id="A0AA96LNR5"/>
<accession>A0AA96LNR5</accession>
<name>A0AA96LNR5_9BACL</name>
<gene>
    <name evidence="1" type="ORF">MJB10_25805</name>
</gene>